<evidence type="ECO:0000256" key="3">
    <source>
        <dbReference type="SAM" id="MobiDB-lite"/>
    </source>
</evidence>
<keyword evidence="5" id="KW-1185">Reference proteome</keyword>
<dbReference type="Pfam" id="PF24161">
    <property type="entry name" value="CCDC39"/>
    <property type="match status" value="1"/>
</dbReference>
<evidence type="ECO:0008006" key="6">
    <source>
        <dbReference type="Google" id="ProtNLM"/>
    </source>
</evidence>
<dbReference type="InterPro" id="IPR033290">
    <property type="entry name" value="CCDC39"/>
</dbReference>
<proteinExistence type="predicted"/>
<feature type="compositionally biased region" description="Low complexity" evidence="3">
    <location>
        <begin position="892"/>
        <end position="911"/>
    </location>
</feature>
<reference evidence="4 5" key="1">
    <citation type="submission" date="2016-08" db="EMBL/GenBank/DDBJ databases">
        <title>Genomes of anaerobic fungi encode conserved fungal cellulosomes for biomass hydrolysis.</title>
        <authorList>
            <consortium name="DOE Joint Genome Institute"/>
            <person name="Haitjema C.H."/>
            <person name="Gilmore S.P."/>
            <person name="Henske J.K."/>
            <person name="Solomon K.V."/>
            <person name="De Groot R."/>
            <person name="Kuo A."/>
            <person name="Mondo S.J."/>
            <person name="Salamov A.A."/>
            <person name="Labutti K."/>
            <person name="Zhao Z."/>
            <person name="Chiniquy J."/>
            <person name="Barry K."/>
            <person name="Brewer H.M."/>
            <person name="Purvine S.O."/>
            <person name="Wright A.T."/>
            <person name="Boxma B."/>
            <person name="Van Alen T."/>
            <person name="Hackstein J.H."/>
            <person name="Baker S.E."/>
            <person name="Grigoriev I.V."/>
            <person name="O'Malley M.A."/>
        </authorList>
    </citation>
    <scope>NUCLEOTIDE SEQUENCE [LARGE SCALE GENOMIC DNA]</scope>
    <source>
        <strain evidence="5">finn</strain>
    </source>
</reference>
<dbReference type="PANTHER" id="PTHR18962:SF0">
    <property type="entry name" value="COILED-COIL DOMAIN-CONTAINING PROTEIN 39"/>
    <property type="match status" value="1"/>
</dbReference>
<evidence type="ECO:0000313" key="5">
    <source>
        <dbReference type="Proteomes" id="UP000193719"/>
    </source>
</evidence>
<feature type="compositionally biased region" description="Basic and acidic residues" evidence="3">
    <location>
        <begin position="912"/>
        <end position="922"/>
    </location>
</feature>
<feature type="compositionally biased region" description="Low complexity" evidence="3">
    <location>
        <begin position="956"/>
        <end position="973"/>
    </location>
</feature>
<dbReference type="EMBL" id="MCFH01000010">
    <property type="protein sequence ID" value="ORX54759.1"/>
    <property type="molecule type" value="Genomic_DNA"/>
</dbReference>
<feature type="coiled-coil region" evidence="2">
    <location>
        <begin position="605"/>
        <end position="632"/>
    </location>
</feature>
<dbReference type="STRING" id="1754191.A0A1Y1VFZ7"/>
<dbReference type="AlphaFoldDB" id="A0A1Y1VFZ7"/>
<dbReference type="GO" id="GO:0060285">
    <property type="term" value="P:cilium-dependent cell motility"/>
    <property type="evidence" value="ECO:0007669"/>
    <property type="project" value="TreeGrafter"/>
</dbReference>
<evidence type="ECO:0000256" key="1">
    <source>
        <dbReference type="ARBA" id="ARBA00023054"/>
    </source>
</evidence>
<sequence length="983" mass="115304">MLAINNVQLQQLQENQEFDSLPIFANAENKRLDAEIKANVATVADLNANIEDNESRINAMLIHMKNIKQELLHTQSVCDARNRNIETEDHLKQLAERQSGRLKVEMKNLETKISTLSDELNLVQNNIYRGNEKIDSLRTELKLGKEELDVWLHVQVEKEEDNIALLNYTKEDDAKIKELTLQIEKYMSDVQKKKSSLNNEITETKVSQIELENATLSFKKLYQERQNLLESWEKTIETMKKCDNDIKDLQAREEKYKNDIKSKQIIIDEKQKFLDSQNTNNEETDKKIQSYDRYLSKAKLELAELQKNYYNFQDEVEILKETLNDTSNTLNSKKTENRNLQGSIQKKYVQLDKEKENNSNAKEKLVEITNEKFTLEQKIDELERIYKKDEQKYKSLDKDIKILHDKHFKLNQQIFKQKQEEQVLNGEINGSEAILKNLSSQIHKLDQESLHKQTLLYNQEYQIQQLERKVRRILGERTDEEKEEYNKRIKELTEQLEENTKRCNILQTQYKHLQDELRKETKARETLNKDKSNIINEIENLELSNNRASDQLNARIKDKEEAIVDENLLRLELRKLKSYLNARADEVFSLENRQLQLQYALEERNNEINVHREMLELQVKEAEDERHIANTEYHERLNKLDKLKKRYEILITHFPNDEEEHSQAYYVIKAAQEREELQKKGDDYDNAIKKAEKEIKALENTLKLMNIKNEQYRQSISYGEITRKESEQKELLEQQYKAATEKYKEKRQEILDFQEVLSHLENAITSLADDEKNHLQNIGFLEQKINTINKEVEEQEQKKKRIFNINEKMMADIKKKKGLKKNDFLPEEFEVSFKELKECYSMIINKIAELIKENPELKIMIDEEFEKIGVSLTKALSRHSLTSSDKFSNPGSRASSRISSRVSSRVSSRASSRAESRIESRASSRASSRVVSRASSRLSVASKVSTLSKVEIGLGLSNTKSSSNSLKKSNSSLTKKKSTKTTK</sequence>
<name>A0A1Y1VFZ7_9FUNG</name>
<dbReference type="GO" id="GO:0003341">
    <property type="term" value="P:cilium movement"/>
    <property type="evidence" value="ECO:0007669"/>
    <property type="project" value="InterPro"/>
</dbReference>
<dbReference type="GO" id="GO:0036159">
    <property type="term" value="P:inner dynein arm assembly"/>
    <property type="evidence" value="ECO:0007669"/>
    <property type="project" value="InterPro"/>
</dbReference>
<feature type="region of interest" description="Disordered" evidence="3">
    <location>
        <begin position="956"/>
        <end position="983"/>
    </location>
</feature>
<feature type="compositionally biased region" description="Polar residues" evidence="3">
    <location>
        <begin position="881"/>
        <end position="891"/>
    </location>
</feature>
<feature type="coiled-coil region" evidence="2">
    <location>
        <begin position="239"/>
        <end position="399"/>
    </location>
</feature>
<organism evidence="4 5">
    <name type="scientific">Piromyces finnis</name>
    <dbReference type="NCBI Taxonomy" id="1754191"/>
    <lineage>
        <taxon>Eukaryota</taxon>
        <taxon>Fungi</taxon>
        <taxon>Fungi incertae sedis</taxon>
        <taxon>Chytridiomycota</taxon>
        <taxon>Chytridiomycota incertae sedis</taxon>
        <taxon>Neocallimastigomycetes</taxon>
        <taxon>Neocallimastigales</taxon>
        <taxon>Neocallimastigaceae</taxon>
        <taxon>Piromyces</taxon>
    </lineage>
</organism>
<comment type="caution">
    <text evidence="4">The sequence shown here is derived from an EMBL/GenBank/DDBJ whole genome shotgun (WGS) entry which is preliminary data.</text>
</comment>
<dbReference type="Proteomes" id="UP000193719">
    <property type="component" value="Unassembled WGS sequence"/>
</dbReference>
<feature type="region of interest" description="Disordered" evidence="3">
    <location>
        <begin position="881"/>
        <end position="926"/>
    </location>
</feature>
<feature type="coiled-coil region" evidence="2">
    <location>
        <begin position="428"/>
        <end position="551"/>
    </location>
</feature>
<dbReference type="PANTHER" id="PTHR18962">
    <property type="entry name" value="COILED-COIL DOMAIN-CONTAINING PROTEIN 39"/>
    <property type="match status" value="1"/>
</dbReference>
<dbReference type="GO" id="GO:0005930">
    <property type="term" value="C:axoneme"/>
    <property type="evidence" value="ECO:0007669"/>
    <property type="project" value="InterPro"/>
</dbReference>
<accession>A0A1Y1VFZ7</accession>
<protein>
    <recommendedName>
        <fullName evidence="6">Coiled-coil domain-containing protein 39</fullName>
    </recommendedName>
</protein>
<reference evidence="4 5" key="2">
    <citation type="submission" date="2016-08" db="EMBL/GenBank/DDBJ databases">
        <title>Pervasive Adenine N6-methylation of Active Genes in Fungi.</title>
        <authorList>
            <consortium name="DOE Joint Genome Institute"/>
            <person name="Mondo S.J."/>
            <person name="Dannebaum R.O."/>
            <person name="Kuo R.C."/>
            <person name="Labutti K."/>
            <person name="Haridas S."/>
            <person name="Kuo A."/>
            <person name="Salamov A."/>
            <person name="Ahrendt S.R."/>
            <person name="Lipzen A."/>
            <person name="Sullivan W."/>
            <person name="Andreopoulos W.B."/>
            <person name="Clum A."/>
            <person name="Lindquist E."/>
            <person name="Daum C."/>
            <person name="Ramamoorthy G.K."/>
            <person name="Gryganskyi A."/>
            <person name="Culley D."/>
            <person name="Magnuson J.K."/>
            <person name="James T.Y."/>
            <person name="O'Malley M.A."/>
            <person name="Stajich J.E."/>
            <person name="Spatafora J.W."/>
            <person name="Visel A."/>
            <person name="Grigoriev I.V."/>
        </authorList>
    </citation>
    <scope>NUCLEOTIDE SEQUENCE [LARGE SCALE GENOMIC DNA]</scope>
    <source>
        <strain evidence="5">finn</strain>
    </source>
</reference>
<keyword evidence="1 2" id="KW-0175">Coiled coil</keyword>
<evidence type="ECO:0000256" key="2">
    <source>
        <dbReference type="SAM" id="Coils"/>
    </source>
</evidence>
<feature type="coiled-coil region" evidence="2">
    <location>
        <begin position="92"/>
        <end position="126"/>
    </location>
</feature>
<gene>
    <name evidence="4" type="ORF">BCR36DRAFT_581646</name>
</gene>
<feature type="coiled-coil region" evidence="2">
    <location>
        <begin position="674"/>
        <end position="798"/>
    </location>
</feature>
<evidence type="ECO:0000313" key="4">
    <source>
        <dbReference type="EMBL" id="ORX54759.1"/>
    </source>
</evidence>
<dbReference type="OrthoDB" id="10259720at2759"/>
<feature type="compositionally biased region" description="Basic residues" evidence="3">
    <location>
        <begin position="974"/>
        <end position="983"/>
    </location>
</feature>